<reference evidence="2" key="2">
    <citation type="submission" date="2015-01" db="EMBL/GenBank/DDBJ databases">
        <title>Evolutionary Origins and Diversification of the Mycorrhizal Mutualists.</title>
        <authorList>
            <consortium name="DOE Joint Genome Institute"/>
            <consortium name="Mycorrhizal Genomics Consortium"/>
            <person name="Kohler A."/>
            <person name="Kuo A."/>
            <person name="Nagy L.G."/>
            <person name="Floudas D."/>
            <person name="Copeland A."/>
            <person name="Barry K.W."/>
            <person name="Cichocki N."/>
            <person name="Veneault-Fourrey C."/>
            <person name="LaButti K."/>
            <person name="Lindquist E.A."/>
            <person name="Lipzen A."/>
            <person name="Lundell T."/>
            <person name="Morin E."/>
            <person name="Murat C."/>
            <person name="Riley R."/>
            <person name="Ohm R."/>
            <person name="Sun H."/>
            <person name="Tunlid A."/>
            <person name="Henrissat B."/>
            <person name="Grigoriev I.V."/>
            <person name="Hibbett D.S."/>
            <person name="Martin F."/>
        </authorList>
    </citation>
    <scope>NUCLEOTIDE SEQUENCE [LARGE SCALE GENOMIC DNA]</scope>
    <source>
        <strain evidence="2">UH-Slu-Lm8-n1</strain>
    </source>
</reference>
<dbReference type="AlphaFoldDB" id="A0A0C9ZXA7"/>
<accession>A0A0C9ZXA7</accession>
<reference evidence="1 2" key="1">
    <citation type="submission" date="2014-04" db="EMBL/GenBank/DDBJ databases">
        <authorList>
            <consortium name="DOE Joint Genome Institute"/>
            <person name="Kuo A."/>
            <person name="Ruytinx J."/>
            <person name="Rineau F."/>
            <person name="Colpaert J."/>
            <person name="Kohler A."/>
            <person name="Nagy L.G."/>
            <person name="Floudas D."/>
            <person name="Copeland A."/>
            <person name="Barry K.W."/>
            <person name="Cichocki N."/>
            <person name="Veneault-Fourrey C."/>
            <person name="LaButti K."/>
            <person name="Lindquist E.A."/>
            <person name="Lipzen A."/>
            <person name="Lundell T."/>
            <person name="Morin E."/>
            <person name="Murat C."/>
            <person name="Sun H."/>
            <person name="Tunlid A."/>
            <person name="Henrissat B."/>
            <person name="Grigoriev I.V."/>
            <person name="Hibbett D.S."/>
            <person name="Martin F."/>
            <person name="Nordberg H.P."/>
            <person name="Cantor M.N."/>
            <person name="Hua S.X."/>
        </authorList>
    </citation>
    <scope>NUCLEOTIDE SEQUENCE [LARGE SCALE GENOMIC DNA]</scope>
    <source>
        <strain evidence="1 2">UH-Slu-Lm8-n1</strain>
    </source>
</reference>
<sequence length="76" mass="8278">MGKVTATPKLRSITVKSGCKSLAKTTIQLRSAKFTLRVIVLDSWLLPSFGSVVRSNVFTTTSIQEQAKLSRKATGH</sequence>
<proteinExistence type="predicted"/>
<dbReference type="HOGENOM" id="CLU_2656078_0_0_1"/>
<organism evidence="1 2">
    <name type="scientific">Suillus luteus UH-Slu-Lm8-n1</name>
    <dbReference type="NCBI Taxonomy" id="930992"/>
    <lineage>
        <taxon>Eukaryota</taxon>
        <taxon>Fungi</taxon>
        <taxon>Dikarya</taxon>
        <taxon>Basidiomycota</taxon>
        <taxon>Agaricomycotina</taxon>
        <taxon>Agaricomycetes</taxon>
        <taxon>Agaricomycetidae</taxon>
        <taxon>Boletales</taxon>
        <taxon>Suillineae</taxon>
        <taxon>Suillaceae</taxon>
        <taxon>Suillus</taxon>
    </lineage>
</organism>
<keyword evidence="2" id="KW-1185">Reference proteome</keyword>
<dbReference type="Proteomes" id="UP000054485">
    <property type="component" value="Unassembled WGS sequence"/>
</dbReference>
<dbReference type="InParanoid" id="A0A0C9ZXA7"/>
<evidence type="ECO:0000313" key="2">
    <source>
        <dbReference type="Proteomes" id="UP000054485"/>
    </source>
</evidence>
<name>A0A0C9ZXA7_9AGAM</name>
<gene>
    <name evidence="1" type="ORF">CY34DRAFT_804987</name>
</gene>
<protein>
    <submittedName>
        <fullName evidence="1">Uncharacterized protein</fullName>
    </submittedName>
</protein>
<evidence type="ECO:0000313" key="1">
    <source>
        <dbReference type="EMBL" id="KIK42400.1"/>
    </source>
</evidence>
<dbReference type="EMBL" id="KN835240">
    <property type="protein sequence ID" value="KIK42400.1"/>
    <property type="molecule type" value="Genomic_DNA"/>
</dbReference>